<name>A0A0D2NWM6_HYPSF</name>
<keyword evidence="1" id="KW-0732">Signal</keyword>
<feature type="signal peptide" evidence="1">
    <location>
        <begin position="1"/>
        <end position="30"/>
    </location>
</feature>
<proteinExistence type="predicted"/>
<dbReference type="Proteomes" id="UP000054270">
    <property type="component" value="Unassembled WGS sequence"/>
</dbReference>
<sequence>MPGIFLLPPSFVYLFTALWFLSTPISRASGTQEGSCRLLPLRSRRAKTDEENCPYDSIKREASTGFMASFYALSCLSIVPRLVLRLGDVLALGNIVTVTCTVTCDIVKRESPATTAANADTEARRDSSEAS</sequence>
<accession>A0A0D2NWM6</accession>
<gene>
    <name evidence="2" type="ORF">HYPSUDRAFT_68220</name>
</gene>
<evidence type="ECO:0000313" key="2">
    <source>
        <dbReference type="EMBL" id="KJA20901.1"/>
    </source>
</evidence>
<dbReference type="AlphaFoldDB" id="A0A0D2NWM6"/>
<evidence type="ECO:0000256" key="1">
    <source>
        <dbReference type="SAM" id="SignalP"/>
    </source>
</evidence>
<feature type="chain" id="PRO_5002260101" evidence="1">
    <location>
        <begin position="31"/>
        <end position="131"/>
    </location>
</feature>
<evidence type="ECO:0000313" key="3">
    <source>
        <dbReference type="Proteomes" id="UP000054270"/>
    </source>
</evidence>
<dbReference type="EMBL" id="KN817563">
    <property type="protein sequence ID" value="KJA20901.1"/>
    <property type="molecule type" value="Genomic_DNA"/>
</dbReference>
<reference evidence="3" key="1">
    <citation type="submission" date="2014-04" db="EMBL/GenBank/DDBJ databases">
        <title>Evolutionary Origins and Diversification of the Mycorrhizal Mutualists.</title>
        <authorList>
            <consortium name="DOE Joint Genome Institute"/>
            <consortium name="Mycorrhizal Genomics Consortium"/>
            <person name="Kohler A."/>
            <person name="Kuo A."/>
            <person name="Nagy L.G."/>
            <person name="Floudas D."/>
            <person name="Copeland A."/>
            <person name="Barry K.W."/>
            <person name="Cichocki N."/>
            <person name="Veneault-Fourrey C."/>
            <person name="LaButti K."/>
            <person name="Lindquist E.A."/>
            <person name="Lipzen A."/>
            <person name="Lundell T."/>
            <person name="Morin E."/>
            <person name="Murat C."/>
            <person name="Riley R."/>
            <person name="Ohm R."/>
            <person name="Sun H."/>
            <person name="Tunlid A."/>
            <person name="Henrissat B."/>
            <person name="Grigoriev I.V."/>
            <person name="Hibbett D.S."/>
            <person name="Martin F."/>
        </authorList>
    </citation>
    <scope>NUCLEOTIDE SEQUENCE [LARGE SCALE GENOMIC DNA]</scope>
    <source>
        <strain evidence="3">FD-334 SS-4</strain>
    </source>
</reference>
<organism evidence="2 3">
    <name type="scientific">Hypholoma sublateritium (strain FD-334 SS-4)</name>
    <dbReference type="NCBI Taxonomy" id="945553"/>
    <lineage>
        <taxon>Eukaryota</taxon>
        <taxon>Fungi</taxon>
        <taxon>Dikarya</taxon>
        <taxon>Basidiomycota</taxon>
        <taxon>Agaricomycotina</taxon>
        <taxon>Agaricomycetes</taxon>
        <taxon>Agaricomycetidae</taxon>
        <taxon>Agaricales</taxon>
        <taxon>Agaricineae</taxon>
        <taxon>Strophariaceae</taxon>
        <taxon>Hypholoma</taxon>
    </lineage>
</organism>
<keyword evidence="3" id="KW-1185">Reference proteome</keyword>
<protein>
    <submittedName>
        <fullName evidence="2">Uncharacterized protein</fullName>
    </submittedName>
</protein>